<dbReference type="STRING" id="1678840.ATC1_12246"/>
<organism evidence="2">
    <name type="scientific">Flexilinea flocculi</name>
    <dbReference type="NCBI Taxonomy" id="1678840"/>
    <lineage>
        <taxon>Bacteria</taxon>
        <taxon>Bacillati</taxon>
        <taxon>Chloroflexota</taxon>
        <taxon>Anaerolineae</taxon>
        <taxon>Anaerolineales</taxon>
        <taxon>Anaerolineaceae</taxon>
        <taxon>Flexilinea</taxon>
    </lineage>
</organism>
<dbReference type="Pfam" id="PF00753">
    <property type="entry name" value="Lactamase_B"/>
    <property type="match status" value="1"/>
</dbReference>
<sequence>MIRTTHIDDFFTIAQADFFPNEKLQVNSAILKGRDYCVVWDTFSYPRNMMEFSQHLEKKTAMAVYSHADWDHCWGTCGYPFEHVVAHTNSLDRFENELPSTLKKMRNEHANGWKGVKLITPDVTFDEKLTIDMGYYSLELYQFRGHTSDSIVGFIPEWGVLLGGDSFEAVPVINDPAEVPLWLHNLESWIKRSDVKKVFPGHGSLTDKTIMVKNYEYLQGLSEKKMLPAPVDSKFYQQVHTDNLKKMGVVLGKQSKS</sequence>
<evidence type="ECO:0000313" key="2">
    <source>
        <dbReference type="EMBL" id="GAP39711.1"/>
    </source>
</evidence>
<dbReference type="EMBL" id="DF968180">
    <property type="protein sequence ID" value="GAP39711.1"/>
    <property type="molecule type" value="Genomic_DNA"/>
</dbReference>
<dbReference type="Proteomes" id="UP000053370">
    <property type="component" value="Unassembled WGS sequence"/>
</dbReference>
<dbReference type="RefSeq" id="WP_062278384.1">
    <property type="nucleotide sequence ID" value="NZ_DF968180.1"/>
</dbReference>
<dbReference type="Gene3D" id="3.60.15.10">
    <property type="entry name" value="Ribonuclease Z/Hydroxyacylglutathione hydrolase-like"/>
    <property type="match status" value="1"/>
</dbReference>
<evidence type="ECO:0000259" key="1">
    <source>
        <dbReference type="SMART" id="SM00849"/>
    </source>
</evidence>
<dbReference type="InterPro" id="IPR050855">
    <property type="entry name" value="NDM-1-like"/>
</dbReference>
<gene>
    <name evidence="2" type="ORF">ATC1_12246</name>
</gene>
<evidence type="ECO:0000313" key="3">
    <source>
        <dbReference type="Proteomes" id="UP000053370"/>
    </source>
</evidence>
<keyword evidence="3" id="KW-1185">Reference proteome</keyword>
<feature type="domain" description="Metallo-beta-lactamase" evidence="1">
    <location>
        <begin position="25"/>
        <end position="202"/>
    </location>
</feature>
<dbReference type="AlphaFoldDB" id="A0A0K8PAP4"/>
<reference evidence="2" key="1">
    <citation type="journal article" date="2015" name="Genome Announc.">
        <title>Draft Genome Sequence of Anaerolineae Strain TC1, a Novel Isolate from a Methanogenic Wastewater Treatment System.</title>
        <authorList>
            <person name="Matsuura N."/>
            <person name="Tourlousse D.M."/>
            <person name="Sun L."/>
            <person name="Toyonaga M."/>
            <person name="Kuroda K."/>
            <person name="Ohashi A."/>
            <person name="Cruz R."/>
            <person name="Yamaguchi T."/>
            <person name="Sekiguchi Y."/>
        </authorList>
    </citation>
    <scope>NUCLEOTIDE SEQUENCE [LARGE SCALE GENOMIC DNA]</scope>
    <source>
        <strain evidence="2">TC1</strain>
    </source>
</reference>
<dbReference type="SUPFAM" id="SSF56281">
    <property type="entry name" value="Metallo-hydrolase/oxidoreductase"/>
    <property type="match status" value="1"/>
</dbReference>
<dbReference type="InterPro" id="IPR001279">
    <property type="entry name" value="Metallo-B-lactamas"/>
</dbReference>
<dbReference type="PANTHER" id="PTHR42951">
    <property type="entry name" value="METALLO-BETA-LACTAMASE DOMAIN-CONTAINING"/>
    <property type="match status" value="1"/>
</dbReference>
<accession>A0A0K8PAP4</accession>
<dbReference type="OrthoDB" id="420651at2"/>
<dbReference type="InterPro" id="IPR036866">
    <property type="entry name" value="RibonucZ/Hydroxyglut_hydro"/>
</dbReference>
<proteinExistence type="predicted"/>
<protein>
    <submittedName>
        <fullName evidence="2">Glyoxylase</fullName>
    </submittedName>
</protein>
<dbReference type="SMART" id="SM00849">
    <property type="entry name" value="Lactamase_B"/>
    <property type="match status" value="1"/>
</dbReference>
<dbReference type="PANTHER" id="PTHR42951:SF4">
    <property type="entry name" value="ACYL-COENZYME A THIOESTERASE MBLAC2"/>
    <property type="match status" value="1"/>
</dbReference>
<name>A0A0K8PAP4_9CHLR</name>